<evidence type="ECO:0000313" key="1">
    <source>
        <dbReference type="EMBL" id="MFD2043855.1"/>
    </source>
</evidence>
<dbReference type="InterPro" id="IPR036652">
    <property type="entry name" value="YjeF_N_dom_sf"/>
</dbReference>
<organism evidence="1 2">
    <name type="scientific">Ornithinibacillus salinisoli</name>
    <dbReference type="NCBI Taxonomy" id="1848459"/>
    <lineage>
        <taxon>Bacteria</taxon>
        <taxon>Bacillati</taxon>
        <taxon>Bacillota</taxon>
        <taxon>Bacilli</taxon>
        <taxon>Bacillales</taxon>
        <taxon>Bacillaceae</taxon>
        <taxon>Ornithinibacillus</taxon>
    </lineage>
</organism>
<dbReference type="Gene3D" id="3.40.50.10260">
    <property type="entry name" value="YjeF N-terminal domain"/>
    <property type="match status" value="1"/>
</dbReference>
<comment type="caution">
    <text evidence="1">The sequence shown here is derived from an EMBL/GenBank/DDBJ whole genome shotgun (WGS) entry which is preliminary data.</text>
</comment>
<dbReference type="SUPFAM" id="SSF64153">
    <property type="entry name" value="YjeF N-terminal domain-like"/>
    <property type="match status" value="1"/>
</dbReference>
<reference evidence="2" key="1">
    <citation type="journal article" date="2019" name="Int. J. Syst. Evol. Microbiol.">
        <title>The Global Catalogue of Microorganisms (GCM) 10K type strain sequencing project: providing services to taxonomists for standard genome sequencing and annotation.</title>
        <authorList>
            <consortium name="The Broad Institute Genomics Platform"/>
            <consortium name="The Broad Institute Genome Sequencing Center for Infectious Disease"/>
            <person name="Wu L."/>
            <person name="Ma J."/>
        </authorList>
    </citation>
    <scope>NUCLEOTIDE SEQUENCE [LARGE SCALE GENOMIC DNA]</scope>
    <source>
        <strain evidence="2">R28</strain>
    </source>
</reference>
<name>A0ABW4VZB3_9BACI</name>
<accession>A0ABW4VZB3</accession>
<dbReference type="Proteomes" id="UP001597383">
    <property type="component" value="Unassembled WGS sequence"/>
</dbReference>
<dbReference type="RefSeq" id="WP_377555935.1">
    <property type="nucleotide sequence ID" value="NZ_JBHUHQ010000012.1"/>
</dbReference>
<gene>
    <name evidence="1" type="ORF">ACFSJF_06255</name>
</gene>
<dbReference type="EMBL" id="JBHUHQ010000012">
    <property type="protein sequence ID" value="MFD2043855.1"/>
    <property type="molecule type" value="Genomic_DNA"/>
</dbReference>
<keyword evidence="2" id="KW-1185">Reference proteome</keyword>
<proteinExistence type="predicted"/>
<evidence type="ECO:0000313" key="2">
    <source>
        <dbReference type="Proteomes" id="UP001597383"/>
    </source>
</evidence>
<sequence length="64" mass="7533">MYIVTAQEMYDMDHYTMSEIGLRGRICMENAGRAVCEKLVHNGYISLHSRNCWAGKYQWRCPFP</sequence>
<protein>
    <submittedName>
        <fullName evidence="1">Uncharacterized protein</fullName>
    </submittedName>
</protein>